<keyword evidence="1" id="KW-0732">Signal</keyword>
<accession>A0A2S5Z8C1</accession>
<dbReference type="SUPFAM" id="SSF49899">
    <property type="entry name" value="Concanavalin A-like lectins/glucanases"/>
    <property type="match status" value="1"/>
</dbReference>
<evidence type="ECO:0000259" key="2">
    <source>
        <dbReference type="Pfam" id="PF20419"/>
    </source>
</evidence>
<dbReference type="Pfam" id="PF23981">
    <property type="entry name" value="DUF7305"/>
    <property type="match status" value="1"/>
</dbReference>
<evidence type="ECO:0000313" key="5">
    <source>
        <dbReference type="Proteomes" id="UP000239917"/>
    </source>
</evidence>
<keyword evidence="5" id="KW-1185">Reference proteome</keyword>
<evidence type="ECO:0000256" key="1">
    <source>
        <dbReference type="SAM" id="SignalP"/>
    </source>
</evidence>
<dbReference type="Pfam" id="PF20419">
    <property type="entry name" value="DUF6701"/>
    <property type="match status" value="1"/>
</dbReference>
<evidence type="ECO:0000259" key="3">
    <source>
        <dbReference type="Pfam" id="PF23981"/>
    </source>
</evidence>
<gene>
    <name evidence="4" type="ORF">KEHDKFFH_13615</name>
</gene>
<dbReference type="Pfam" id="PF13385">
    <property type="entry name" value="Laminin_G_3"/>
    <property type="match status" value="1"/>
</dbReference>
<proteinExistence type="predicted"/>
<feature type="domain" description="DUF7305" evidence="3">
    <location>
        <begin position="78"/>
        <end position="164"/>
    </location>
</feature>
<feature type="chain" id="PRO_5015429430" description="LamG-like jellyroll fold domain-containing protein" evidence="1">
    <location>
        <begin position="24"/>
        <end position="1351"/>
    </location>
</feature>
<sequence>MMPLRIIVLLTLSLFCLPSLALAAQCGEIFPQGITDNINPNLGADGLDLTGRTLGAEAWPASGGQLDSGEYVFEGTTLTNYSLELAPGAEVTLFVDGDLTFGEGVKVNQAGEPSQLLIIVSGSFSAPTNSNAADKRIAVNGFIYAAGSISVANNNLFSGSLAAGGAISIGNNPIDAPPQWLDEERLEGLCEIPLAGNLAVFDNFESYQPGASVAGNNGGSNWGGPWQGVAGQSIIDTSADPLEFVDSEGRRIRSATTLEIVGNNDEIASRALNETFSGDTLFLSMLVRFTGDPTNNDFVGFWIERPSFGASPQFGLKVNEGGSGTDDFFVRLDQNADYSTEIVPGETYLLVAQYSKGTNNYFSNAKLWVNPECDVNPPSSPSAERNVSPNNNRVSDVSTVGFRSENLSGSDAFEIGQVALGARWRDVVRCSPGPLLEYRMEQTGLNGTAGEILDTSGNNRHGTSFGGLATSIESPAIPGNPGTCRYGDFDGSNDRIIDADAGDYINGLEAITVMAWVYNTASLSGNDRGIFFTDDPSGGRDNRLGLRYDTQGFFGDGSNVIKASVFTDECDLNQECRQVETVSGQMVQNQWQHIAMTWTTDGEIKVFVDGSQVGTSGTQGTGGTGALAGVERLEVGFGAKGQRWQGGIDEFRIFGVALTEAEIMAEMNRAFPCSGFGPNHIRLTHPGQGLTCSPAEVTVEACANEDCSTLFADPVEVAFSSPANNWVPNPVTFTGQTDVQLNVTQPNTVTLGASVAPSAQNPTRCFSGGVETCELTFLDSGFVVDVPDHVSGSLVSGSIAAVRKDDESERCVPGFSDETKEVSLWSQYSNPSSGTLAVSVDGSALAASAPGSTRSLEFDSVGVADFELRYPDVGRITLNARHEGSEESEGLVMTGNGSFVARPAYFSLDISGNPAATGVAEGNVFRSAGEPFPVTVSARNVDDEITPNFGRESAPESVALTPSLVAPVGGFLPPIGGAFGMFGEDCNGDTAQAGSACGEFNWPEVGIISLEPSLISGAYLGTEDVVGNAVANVGRFAPADFDMQIVDAGDAEAYCSVANSFAYIGQDLGWSPGSEPLLEVEALAVGGTVTRNYTLGSFLRLDSTGIDRLPAVTDEVASGTGGALLPVSATLDPMARSVFAPGVMRFTFNGGDALRYLKEPTARVAPFVPDYRIALNGVTDMDGISSTQPALSLQPNFGFDLRYGRIALENAFGPETLPLTVPMFAQYFDGNRFVTNADESCWVFNLPGDTDLDFSGSALSDGDTSVSAVVDGQTQEGSVLPGDRLILSAPGEGKSEAPGNRGIVVEMAVPDWLKDFWDDGQPNDLVNPSGLATFGVYRGNDRIIYWQEVLN</sequence>
<feature type="domain" description="DUF6701" evidence="2">
    <location>
        <begin position="761"/>
        <end position="1349"/>
    </location>
</feature>
<dbReference type="InterPro" id="IPR013320">
    <property type="entry name" value="ConA-like_dom_sf"/>
</dbReference>
<dbReference type="EMBL" id="PSSX01000012">
    <property type="protein sequence ID" value="PPI83610.1"/>
    <property type="molecule type" value="Genomic_DNA"/>
</dbReference>
<reference evidence="4 5" key="1">
    <citation type="submission" date="2018-01" db="EMBL/GenBank/DDBJ databases">
        <title>Complete genome sequences of the type strains of Marinobacter flavimaris and Marinobacter maroccanus.</title>
        <authorList>
            <person name="Palau M."/>
            <person name="Boujida N."/>
            <person name="Manresa A."/>
            <person name="Minana-Galbis D."/>
        </authorList>
    </citation>
    <scope>NUCLEOTIDE SEQUENCE [LARGE SCALE GENOMIC DNA]</scope>
    <source>
        <strain evidence="4 5">N4</strain>
    </source>
</reference>
<dbReference type="InterPro" id="IPR046524">
    <property type="entry name" value="DUF6701"/>
</dbReference>
<comment type="caution">
    <text evidence="4">The sequence shown here is derived from an EMBL/GenBank/DDBJ whole genome shotgun (WGS) entry which is preliminary data.</text>
</comment>
<dbReference type="InterPro" id="IPR055729">
    <property type="entry name" value="DUF7305"/>
</dbReference>
<organism evidence="4 5">
    <name type="scientific">Marinobacter maroccanus</name>
    <dbReference type="NCBI Taxonomy" id="2055143"/>
    <lineage>
        <taxon>Bacteria</taxon>
        <taxon>Pseudomonadati</taxon>
        <taxon>Pseudomonadota</taxon>
        <taxon>Gammaproteobacteria</taxon>
        <taxon>Pseudomonadales</taxon>
        <taxon>Marinobacteraceae</taxon>
        <taxon>Marinobacter</taxon>
    </lineage>
</organism>
<name>A0A2S5Z8C1_9GAMM</name>
<protein>
    <recommendedName>
        <fullName evidence="6">LamG-like jellyroll fold domain-containing protein</fullName>
    </recommendedName>
</protein>
<evidence type="ECO:0000313" key="4">
    <source>
        <dbReference type="EMBL" id="PPI83610.1"/>
    </source>
</evidence>
<feature type="signal peptide" evidence="1">
    <location>
        <begin position="1"/>
        <end position="23"/>
    </location>
</feature>
<evidence type="ECO:0008006" key="6">
    <source>
        <dbReference type="Google" id="ProtNLM"/>
    </source>
</evidence>
<dbReference type="Proteomes" id="UP000239917">
    <property type="component" value="Unassembled WGS sequence"/>
</dbReference>
<dbReference type="Gene3D" id="2.60.120.200">
    <property type="match status" value="1"/>
</dbReference>